<evidence type="ECO:0000313" key="1">
    <source>
        <dbReference type="EMBL" id="WHY86312.1"/>
    </source>
</evidence>
<proteinExistence type="predicted"/>
<gene>
    <name evidence="1" type="ORF">QNH39_27735</name>
</gene>
<dbReference type="Proteomes" id="UP001178288">
    <property type="component" value="Chromosome"/>
</dbReference>
<reference evidence="1" key="1">
    <citation type="submission" date="2023-05" db="EMBL/GenBank/DDBJ databases">
        <title>Comparative genomics of Bacillaceae isolates and their secondary metabolite potential.</title>
        <authorList>
            <person name="Song L."/>
            <person name="Nielsen L.J."/>
            <person name="Mohite O."/>
            <person name="Xu X."/>
            <person name="Weber T."/>
            <person name="Kovacs A.T."/>
        </authorList>
    </citation>
    <scope>NUCLEOTIDE SEQUENCE</scope>
    <source>
        <strain evidence="1">XLM17</strain>
    </source>
</reference>
<organism evidence="1 2">
    <name type="scientific">Neobacillus novalis</name>
    <dbReference type="NCBI Taxonomy" id="220687"/>
    <lineage>
        <taxon>Bacteria</taxon>
        <taxon>Bacillati</taxon>
        <taxon>Bacillota</taxon>
        <taxon>Bacilli</taxon>
        <taxon>Bacillales</taxon>
        <taxon>Bacillaceae</taxon>
        <taxon>Neobacillus</taxon>
    </lineage>
</organism>
<dbReference type="AlphaFoldDB" id="A0AA95MN53"/>
<dbReference type="KEGG" id="nnv:QNH39_27735"/>
<dbReference type="RefSeq" id="WP_066094288.1">
    <property type="nucleotide sequence ID" value="NZ_CP126114.1"/>
</dbReference>
<protein>
    <submittedName>
        <fullName evidence="1">Uncharacterized protein</fullName>
    </submittedName>
</protein>
<dbReference type="EMBL" id="CP126114">
    <property type="protein sequence ID" value="WHY86312.1"/>
    <property type="molecule type" value="Genomic_DNA"/>
</dbReference>
<keyword evidence="2" id="KW-1185">Reference proteome</keyword>
<accession>A0AA95MN53</accession>
<name>A0AA95MN53_9BACI</name>
<evidence type="ECO:0000313" key="2">
    <source>
        <dbReference type="Proteomes" id="UP001178288"/>
    </source>
</evidence>
<sequence>MENLAERYVLAFVSLYEFLESGRTYKDMTVEEFKTEVNRFWERCDIWKEAFDHHTYCQEKLETDFKKVRLQAKRLLL</sequence>